<feature type="domain" description="HTH tetR-type" evidence="5">
    <location>
        <begin position="18"/>
        <end position="77"/>
    </location>
</feature>
<proteinExistence type="predicted"/>
<evidence type="ECO:0000256" key="3">
    <source>
        <dbReference type="ARBA" id="ARBA00023163"/>
    </source>
</evidence>
<evidence type="ECO:0000256" key="1">
    <source>
        <dbReference type="ARBA" id="ARBA00023015"/>
    </source>
</evidence>
<dbReference type="Pfam" id="PF21597">
    <property type="entry name" value="TetR_C_43"/>
    <property type="match status" value="1"/>
</dbReference>
<dbReference type="InterPro" id="IPR001647">
    <property type="entry name" value="HTH_TetR"/>
</dbReference>
<dbReference type="Pfam" id="PF00440">
    <property type="entry name" value="TetR_N"/>
    <property type="match status" value="1"/>
</dbReference>
<evidence type="ECO:0000313" key="6">
    <source>
        <dbReference type="EMBL" id="NYE95129.1"/>
    </source>
</evidence>
<dbReference type="PROSITE" id="PS50977">
    <property type="entry name" value="HTH_TETR_2"/>
    <property type="match status" value="1"/>
</dbReference>
<dbReference type="PANTHER" id="PTHR30055:SF234">
    <property type="entry name" value="HTH-TYPE TRANSCRIPTIONAL REGULATOR BETI"/>
    <property type="match status" value="1"/>
</dbReference>
<dbReference type="GO" id="GO:0000976">
    <property type="term" value="F:transcription cis-regulatory region binding"/>
    <property type="evidence" value="ECO:0007669"/>
    <property type="project" value="TreeGrafter"/>
</dbReference>
<dbReference type="SUPFAM" id="SSF48498">
    <property type="entry name" value="Tetracyclin repressor-like, C-terminal domain"/>
    <property type="match status" value="1"/>
</dbReference>
<evidence type="ECO:0000259" key="5">
    <source>
        <dbReference type="PROSITE" id="PS50977"/>
    </source>
</evidence>
<evidence type="ECO:0000256" key="4">
    <source>
        <dbReference type="PROSITE-ProRule" id="PRU00335"/>
    </source>
</evidence>
<keyword evidence="7" id="KW-1185">Reference proteome</keyword>
<feature type="DNA-binding region" description="H-T-H motif" evidence="4">
    <location>
        <begin position="40"/>
        <end position="59"/>
    </location>
</feature>
<evidence type="ECO:0000256" key="2">
    <source>
        <dbReference type="ARBA" id="ARBA00023125"/>
    </source>
</evidence>
<dbReference type="Gene3D" id="1.10.357.10">
    <property type="entry name" value="Tetracycline Repressor, domain 2"/>
    <property type="match status" value="1"/>
</dbReference>
<keyword evidence="1" id="KW-0805">Transcription regulation</keyword>
<dbReference type="InterPro" id="IPR036271">
    <property type="entry name" value="Tet_transcr_reg_TetR-rel_C_sf"/>
</dbReference>
<dbReference type="Proteomes" id="UP000521748">
    <property type="component" value="Unassembled WGS sequence"/>
</dbReference>
<dbReference type="InterPro" id="IPR050109">
    <property type="entry name" value="HTH-type_TetR-like_transc_reg"/>
</dbReference>
<dbReference type="EMBL" id="JACBYQ010000001">
    <property type="protein sequence ID" value="NYE95129.1"/>
    <property type="molecule type" value="Genomic_DNA"/>
</dbReference>
<keyword evidence="3" id="KW-0804">Transcription</keyword>
<dbReference type="PANTHER" id="PTHR30055">
    <property type="entry name" value="HTH-TYPE TRANSCRIPTIONAL REGULATOR RUTR"/>
    <property type="match status" value="1"/>
</dbReference>
<dbReference type="SUPFAM" id="SSF46689">
    <property type="entry name" value="Homeodomain-like"/>
    <property type="match status" value="1"/>
</dbReference>
<gene>
    <name evidence="6" type="ORF">FHU41_001350</name>
</gene>
<organism evidence="6 7">
    <name type="scientific">Psychromicrobium silvestre</name>
    <dbReference type="NCBI Taxonomy" id="1645614"/>
    <lineage>
        <taxon>Bacteria</taxon>
        <taxon>Bacillati</taxon>
        <taxon>Actinomycetota</taxon>
        <taxon>Actinomycetes</taxon>
        <taxon>Micrococcales</taxon>
        <taxon>Micrococcaceae</taxon>
        <taxon>Psychromicrobium</taxon>
    </lineage>
</organism>
<protein>
    <submittedName>
        <fullName evidence="6">AcrR family transcriptional regulator</fullName>
    </submittedName>
</protein>
<keyword evidence="2 4" id="KW-0238">DNA-binding</keyword>
<dbReference type="GO" id="GO:0003700">
    <property type="term" value="F:DNA-binding transcription factor activity"/>
    <property type="evidence" value="ECO:0007669"/>
    <property type="project" value="TreeGrafter"/>
</dbReference>
<reference evidence="6 7" key="1">
    <citation type="submission" date="2020-07" db="EMBL/GenBank/DDBJ databases">
        <title>Sequencing the genomes of 1000 actinobacteria strains.</title>
        <authorList>
            <person name="Klenk H.-P."/>
        </authorList>
    </citation>
    <scope>NUCLEOTIDE SEQUENCE [LARGE SCALE GENOMIC DNA]</scope>
    <source>
        <strain evidence="6 7">DSM 102047</strain>
    </source>
</reference>
<comment type="caution">
    <text evidence="6">The sequence shown here is derived from an EMBL/GenBank/DDBJ whole genome shotgun (WGS) entry which is preliminary data.</text>
</comment>
<sequence>MPESSLLARPTNLRADSARNRTQILETARQMLLDDGALLSMNALAHAAGVGVGTVYRHFPTIQVLLESLAADSFAKLVTEAQAASNEPDGSLAFERIIRAGFDGQLEDPGLAAILAAPSFECADMHDFALELFGSIGTIIVRARQAGALRPDITPDDIRRLLNGMHLATKDLPTTKREQYLDVLLRGLRTTRSDQN</sequence>
<dbReference type="AlphaFoldDB" id="A0A7Y9LT59"/>
<dbReference type="InterPro" id="IPR049445">
    <property type="entry name" value="TetR_SbtR-like_C"/>
</dbReference>
<dbReference type="RefSeq" id="WP_179388808.1">
    <property type="nucleotide sequence ID" value="NZ_JACBYQ010000001.1"/>
</dbReference>
<accession>A0A7Y9LT59</accession>
<evidence type="ECO:0000313" key="7">
    <source>
        <dbReference type="Proteomes" id="UP000521748"/>
    </source>
</evidence>
<dbReference type="InterPro" id="IPR009057">
    <property type="entry name" value="Homeodomain-like_sf"/>
</dbReference>
<dbReference type="PRINTS" id="PR00455">
    <property type="entry name" value="HTHTETR"/>
</dbReference>
<name>A0A7Y9LT59_9MICC</name>